<gene>
    <name evidence="1" type="ORF">NQ318_017255</name>
</gene>
<sequence>MKQATRRLPFAKQEEDTGMIDKMLEESVIEESSSPWYSPFIPVCVGLINNQRINYLVSFEPDAFLLIKRCRNFGKSFDEIYCNILSLADDILNKNSSENSSLVNPNTVEEQQKSIPRLPKLELPSFSVIVNVFTKDGNKHKLRFLLDSCSQTHFLTIGCARRLKLDITKCHSLVNGIGHSNSSVYGKSHLVFSSRFDSNIKYPIEVLLVDKITDQLPSCRVYSDSLSHFRNLPLADDTFDRPGKIDGVIGADLFPLLLGKNKIKGSMGSPIGIGTSLGYVVMGSVPTFSNSEIINSFCTTLEPSLEKLTEGHKKPEGLYMFVYLSSDKGLAFRTGI</sequence>
<dbReference type="EMBL" id="JAPWTK010000070">
    <property type="protein sequence ID" value="KAJ8952361.1"/>
    <property type="molecule type" value="Genomic_DNA"/>
</dbReference>
<keyword evidence="2" id="KW-1185">Reference proteome</keyword>
<reference evidence="1" key="1">
    <citation type="journal article" date="2023" name="Insect Mol. Biol.">
        <title>Genome sequencing provides insights into the evolution of gene families encoding plant cell wall-degrading enzymes in longhorned beetles.</title>
        <authorList>
            <person name="Shin N.R."/>
            <person name="Okamura Y."/>
            <person name="Kirsch R."/>
            <person name="Pauchet Y."/>
        </authorList>
    </citation>
    <scope>NUCLEOTIDE SEQUENCE</scope>
    <source>
        <strain evidence="1">AMC_N1</strain>
    </source>
</reference>
<accession>A0AAV8YM77</accession>
<comment type="caution">
    <text evidence="1">The sequence shown here is derived from an EMBL/GenBank/DDBJ whole genome shotgun (WGS) entry which is preliminary data.</text>
</comment>
<dbReference type="Proteomes" id="UP001162162">
    <property type="component" value="Unassembled WGS sequence"/>
</dbReference>
<evidence type="ECO:0000313" key="2">
    <source>
        <dbReference type="Proteomes" id="UP001162162"/>
    </source>
</evidence>
<evidence type="ECO:0000313" key="1">
    <source>
        <dbReference type="EMBL" id="KAJ8952361.1"/>
    </source>
</evidence>
<evidence type="ECO:0008006" key="3">
    <source>
        <dbReference type="Google" id="ProtNLM"/>
    </source>
</evidence>
<dbReference type="Gene3D" id="3.10.10.10">
    <property type="entry name" value="HIV Type 1 Reverse Transcriptase, subunit A, domain 1"/>
    <property type="match status" value="1"/>
</dbReference>
<proteinExistence type="predicted"/>
<organism evidence="1 2">
    <name type="scientific">Aromia moschata</name>
    <dbReference type="NCBI Taxonomy" id="1265417"/>
    <lineage>
        <taxon>Eukaryota</taxon>
        <taxon>Metazoa</taxon>
        <taxon>Ecdysozoa</taxon>
        <taxon>Arthropoda</taxon>
        <taxon>Hexapoda</taxon>
        <taxon>Insecta</taxon>
        <taxon>Pterygota</taxon>
        <taxon>Neoptera</taxon>
        <taxon>Endopterygota</taxon>
        <taxon>Coleoptera</taxon>
        <taxon>Polyphaga</taxon>
        <taxon>Cucujiformia</taxon>
        <taxon>Chrysomeloidea</taxon>
        <taxon>Cerambycidae</taxon>
        <taxon>Cerambycinae</taxon>
        <taxon>Callichromatini</taxon>
        <taxon>Aromia</taxon>
    </lineage>
</organism>
<dbReference type="AlphaFoldDB" id="A0AAV8YM77"/>
<protein>
    <recommendedName>
        <fullName evidence="3">Peptidase aspartic putative domain-containing protein</fullName>
    </recommendedName>
</protein>
<name>A0AAV8YM77_9CUCU</name>